<gene>
    <name evidence="2" type="ORF">CZ787_18260</name>
</gene>
<protein>
    <submittedName>
        <fullName evidence="2">Flavodoxin reductases (Ferredoxin-NADPH reductases) family 1</fullName>
    </submittedName>
</protein>
<dbReference type="Proteomes" id="UP000196331">
    <property type="component" value="Unassembled WGS sequence"/>
</dbReference>
<dbReference type="SUPFAM" id="SSF141673">
    <property type="entry name" value="MOSC N-terminal domain-like"/>
    <property type="match status" value="1"/>
</dbReference>
<dbReference type="InterPro" id="IPR005303">
    <property type="entry name" value="MOCOS_middle"/>
</dbReference>
<comment type="caution">
    <text evidence="2">The sequence shown here is derived from an EMBL/GenBank/DDBJ whole genome shotgun (WGS) entry which is preliminary data.</text>
</comment>
<dbReference type="GO" id="GO:0030170">
    <property type="term" value="F:pyridoxal phosphate binding"/>
    <property type="evidence" value="ECO:0007669"/>
    <property type="project" value="InterPro"/>
</dbReference>
<feature type="domain" description="MOSC" evidence="1">
    <location>
        <begin position="140"/>
        <end position="294"/>
    </location>
</feature>
<evidence type="ECO:0000259" key="1">
    <source>
        <dbReference type="PROSITE" id="PS51340"/>
    </source>
</evidence>
<dbReference type="EMBL" id="FUKM01000061">
    <property type="protein sequence ID" value="SJN15059.1"/>
    <property type="molecule type" value="Genomic_DNA"/>
</dbReference>
<organism evidence="2 3">
    <name type="scientific">Halomonas citrativorans</name>
    <dbReference type="NCBI Taxonomy" id="2742612"/>
    <lineage>
        <taxon>Bacteria</taxon>
        <taxon>Pseudomonadati</taxon>
        <taxon>Pseudomonadota</taxon>
        <taxon>Gammaproteobacteria</taxon>
        <taxon>Oceanospirillales</taxon>
        <taxon>Halomonadaceae</taxon>
        <taxon>Halomonas</taxon>
    </lineage>
</organism>
<dbReference type="GO" id="GO:0030151">
    <property type="term" value="F:molybdenum ion binding"/>
    <property type="evidence" value="ECO:0007669"/>
    <property type="project" value="InterPro"/>
</dbReference>
<evidence type="ECO:0000313" key="3">
    <source>
        <dbReference type="Proteomes" id="UP000196331"/>
    </source>
</evidence>
<dbReference type="Pfam" id="PF03473">
    <property type="entry name" value="MOSC"/>
    <property type="match status" value="1"/>
</dbReference>
<dbReference type="AlphaFoldDB" id="A0A1R4I5N8"/>
<dbReference type="SUPFAM" id="SSF50800">
    <property type="entry name" value="PK beta-barrel domain-like"/>
    <property type="match status" value="1"/>
</dbReference>
<dbReference type="Pfam" id="PF03476">
    <property type="entry name" value="MOSC_N"/>
    <property type="match status" value="1"/>
</dbReference>
<proteinExistence type="predicted"/>
<sequence>MRLLVRVTIFVCIEAIVHISELNIYPVKSLKGISLTRSELLPTGLAWDRRWMLVDTQQRFVTQRQRPALATVEVALTTDALVLSHPNVEPLSIPLAEPSGNLRIVQVWNDHCKAWPESSDVSSWLEAALGEQGSGLSLVRFDTQFKRPIETEFLNGDDADTLFADGYPFLIASTGSLNALNRALEESGCQAIPMNRFRPNIVVETDKPWAEDGWQALQASNGAFELILRKPCKRCKITTVDQQTAQIPEPAEPLKTLIGLNTQPELKGAYFGQNATLHRGEGSIIRVGDTLVAEARGA</sequence>
<dbReference type="InterPro" id="IPR011037">
    <property type="entry name" value="Pyrv_Knase-like_insert_dom_sf"/>
</dbReference>
<dbReference type="InterPro" id="IPR005302">
    <property type="entry name" value="MoCF_Sase_C"/>
</dbReference>
<name>A0A1R4I5N8_9GAMM</name>
<dbReference type="GO" id="GO:0003824">
    <property type="term" value="F:catalytic activity"/>
    <property type="evidence" value="ECO:0007669"/>
    <property type="project" value="InterPro"/>
</dbReference>
<evidence type="ECO:0000313" key="2">
    <source>
        <dbReference type="EMBL" id="SJN15059.1"/>
    </source>
</evidence>
<dbReference type="PANTHER" id="PTHR14237">
    <property type="entry name" value="MOLYBDOPTERIN COFACTOR SULFURASE MOSC"/>
    <property type="match status" value="1"/>
</dbReference>
<dbReference type="PROSITE" id="PS51340">
    <property type="entry name" value="MOSC"/>
    <property type="match status" value="1"/>
</dbReference>
<reference evidence="2 3" key="1">
    <citation type="submission" date="2017-02" db="EMBL/GenBank/DDBJ databases">
        <authorList>
            <person name="Dridi B."/>
        </authorList>
    </citation>
    <scope>NUCLEOTIDE SEQUENCE [LARGE SCALE GENOMIC DNA]</scope>
    <source>
        <strain evidence="2 3">JB380</strain>
    </source>
</reference>
<dbReference type="PANTHER" id="PTHR14237:SF19">
    <property type="entry name" value="MITOCHONDRIAL AMIDOXIME REDUCING COMPONENT 1"/>
    <property type="match status" value="1"/>
</dbReference>
<accession>A0A1R4I5N8</accession>